<proteinExistence type="predicted"/>
<evidence type="ECO:0000256" key="2">
    <source>
        <dbReference type="ARBA" id="ARBA00022679"/>
    </source>
</evidence>
<dbReference type="InterPro" id="IPR014031">
    <property type="entry name" value="Ketoacyl_synth_C"/>
</dbReference>
<evidence type="ECO:0000313" key="5">
    <source>
        <dbReference type="Proteomes" id="UP000697802"/>
    </source>
</evidence>
<sequence>MNVYINYLDVLTTHGYWSEISKSLFWGELNSIANDRAYFSERKIDRKKVCSELYNRLEEKNISSSNTLYIYIDRTCSDNLEIRQAGWSGDYFIEKMINNCRFEITDKIVMSNACASIGYAISLAKKYIFNGIYENVMIFSLDLITLYEYESMRSLKVLSNESAKPFSEARNGININDGGGILLLGSNPLSKNSPLILGCETHENFHSGSLTNSEDISILLRNFSDIKFDVIVAHAAGTPKGDAEELSALQCFAGSEYIPITSIKGAIGHSLYSSGLAQIACALDMIKVNYIYPTVGYTKSGHSSGGAFVNTQPFRKNVEKVLVNMFGFYGNYSAIAIGE</sequence>
<name>A0ABX0GKG4_9GAMM</name>
<feature type="domain" description="Beta-ketoacyl synthase C-terminal" evidence="3">
    <location>
        <begin position="228"/>
        <end position="297"/>
    </location>
</feature>
<accession>A0ABX0GKG4</accession>
<dbReference type="Pfam" id="PF02801">
    <property type="entry name" value="Ketoacyl-synt_C"/>
    <property type="match status" value="1"/>
</dbReference>
<gene>
    <name evidence="4" type="ORF">C5471_17150</name>
</gene>
<comment type="pathway">
    <text evidence="1">Lipid metabolism; fatty acid biosynthesis.</text>
</comment>
<dbReference type="PANTHER" id="PTHR11712">
    <property type="entry name" value="POLYKETIDE SYNTHASE-RELATED"/>
    <property type="match status" value="1"/>
</dbReference>
<dbReference type="InterPro" id="IPR000794">
    <property type="entry name" value="Beta-ketoacyl_synthase"/>
</dbReference>
<dbReference type="PANTHER" id="PTHR11712:SF336">
    <property type="entry name" value="3-OXOACYL-[ACYL-CARRIER-PROTEIN] SYNTHASE, MITOCHONDRIAL"/>
    <property type="match status" value="1"/>
</dbReference>
<dbReference type="Proteomes" id="UP000697802">
    <property type="component" value="Unassembled WGS sequence"/>
</dbReference>
<dbReference type="EMBL" id="PUJU01000041">
    <property type="protein sequence ID" value="NHB89326.1"/>
    <property type="molecule type" value="Genomic_DNA"/>
</dbReference>
<dbReference type="RefSeq" id="WP_133816441.1">
    <property type="nucleotide sequence ID" value="NZ_CAWPIF010000041.1"/>
</dbReference>
<comment type="caution">
    <text evidence="4">The sequence shown here is derived from an EMBL/GenBank/DDBJ whole genome shotgun (WGS) entry which is preliminary data.</text>
</comment>
<evidence type="ECO:0000313" key="4">
    <source>
        <dbReference type="EMBL" id="NHB89326.1"/>
    </source>
</evidence>
<dbReference type="SUPFAM" id="SSF53901">
    <property type="entry name" value="Thiolase-like"/>
    <property type="match status" value="2"/>
</dbReference>
<reference evidence="4 5" key="1">
    <citation type="submission" date="2018-02" db="EMBL/GenBank/DDBJ databases">
        <authorList>
            <person name="Machado R.A."/>
        </authorList>
    </citation>
    <scope>NUCLEOTIDE SEQUENCE [LARGE SCALE GENOMIC DNA]</scope>
    <source>
        <strain evidence="4 5">T327</strain>
    </source>
</reference>
<keyword evidence="2" id="KW-0808">Transferase</keyword>
<evidence type="ECO:0000256" key="1">
    <source>
        <dbReference type="ARBA" id="ARBA00005194"/>
    </source>
</evidence>
<protein>
    <recommendedName>
        <fullName evidence="3">Beta-ketoacyl synthase C-terminal domain-containing protein</fullName>
    </recommendedName>
</protein>
<dbReference type="InterPro" id="IPR016039">
    <property type="entry name" value="Thiolase-like"/>
</dbReference>
<dbReference type="Gene3D" id="3.40.47.10">
    <property type="match status" value="2"/>
</dbReference>
<evidence type="ECO:0000259" key="3">
    <source>
        <dbReference type="Pfam" id="PF02801"/>
    </source>
</evidence>
<organism evidence="4 5">
    <name type="scientific">Photorhabdus tasmaniensis</name>
    <dbReference type="NCBI Taxonomy" id="1004159"/>
    <lineage>
        <taxon>Bacteria</taxon>
        <taxon>Pseudomonadati</taxon>
        <taxon>Pseudomonadota</taxon>
        <taxon>Gammaproteobacteria</taxon>
        <taxon>Enterobacterales</taxon>
        <taxon>Morganellaceae</taxon>
        <taxon>Photorhabdus</taxon>
    </lineage>
</organism>
<keyword evidence="5" id="KW-1185">Reference proteome</keyword>